<name>A0A1B4V6F1_9GAMM</name>
<reference evidence="1 2" key="1">
    <citation type="submission" date="2015-08" db="EMBL/GenBank/DDBJ databases">
        <title>Complete genome sequence of Sulfurifustis variabilis.</title>
        <authorList>
            <person name="Miura A."/>
            <person name="Kojima H."/>
            <person name="Fukui M."/>
        </authorList>
    </citation>
    <scope>NUCLEOTIDE SEQUENCE [LARGE SCALE GENOMIC DNA]</scope>
    <source>
        <strain evidence="2">skN76</strain>
    </source>
</reference>
<dbReference type="Proteomes" id="UP000218899">
    <property type="component" value="Chromosome"/>
</dbReference>
<organism evidence="1 2">
    <name type="scientific">Sulfurifustis variabilis</name>
    <dbReference type="NCBI Taxonomy" id="1675686"/>
    <lineage>
        <taxon>Bacteria</taxon>
        <taxon>Pseudomonadati</taxon>
        <taxon>Pseudomonadota</taxon>
        <taxon>Gammaproteobacteria</taxon>
        <taxon>Acidiferrobacterales</taxon>
        <taxon>Acidiferrobacteraceae</taxon>
        <taxon>Sulfurifustis</taxon>
    </lineage>
</organism>
<keyword evidence="1" id="KW-0449">Lipoprotein</keyword>
<dbReference type="KEGG" id="sva:SVA_2585"/>
<proteinExistence type="predicted"/>
<sequence length="162" mass="17103">MAAKERQDRYAAARMEESAQKGEAARALVAPAATQAEALPAVLAVRVTGGPGAYEFQVTVRSPDTGCDRYADWWEVVSEDGRLLYRHVLAHSHVDEQPFTRSGGPVPIGADTVVWVRAHLNTGGYGRALRGSPARGFAAVVPPAGFGAGVETEGPKPSGCDF</sequence>
<evidence type="ECO:0000313" key="2">
    <source>
        <dbReference type="Proteomes" id="UP000218899"/>
    </source>
</evidence>
<dbReference type="EMBL" id="AP014936">
    <property type="protein sequence ID" value="BAU49133.1"/>
    <property type="molecule type" value="Genomic_DNA"/>
</dbReference>
<accession>A0A1B4V6F1</accession>
<gene>
    <name evidence="1" type="ORF">SVA_2585</name>
</gene>
<dbReference type="AlphaFoldDB" id="A0A1B4V6F1"/>
<keyword evidence="2" id="KW-1185">Reference proteome</keyword>
<protein>
    <submittedName>
        <fullName evidence="1">Lipoprotein</fullName>
    </submittedName>
</protein>
<evidence type="ECO:0000313" key="1">
    <source>
        <dbReference type="EMBL" id="BAU49133.1"/>
    </source>
</evidence>